<comment type="similarity">
    <text evidence="1 7">Belongs to the PstS family.</text>
</comment>
<keyword evidence="2 7" id="KW-0813">Transport</keyword>
<evidence type="ECO:0000256" key="5">
    <source>
        <dbReference type="ARBA" id="ARBA00023139"/>
    </source>
</evidence>
<protein>
    <recommendedName>
        <fullName evidence="7">Phosphate-binding protein</fullName>
    </recommendedName>
</protein>
<accession>A0ABY3V296</accession>
<feature type="signal peptide" evidence="8">
    <location>
        <begin position="1"/>
        <end position="29"/>
    </location>
</feature>
<evidence type="ECO:0000256" key="6">
    <source>
        <dbReference type="ARBA" id="ARBA00023288"/>
    </source>
</evidence>
<keyword evidence="5" id="KW-0564">Palmitate</keyword>
<evidence type="ECO:0000313" key="11">
    <source>
        <dbReference type="Proteomes" id="UP001055171"/>
    </source>
</evidence>
<keyword evidence="11" id="KW-1185">Reference proteome</keyword>
<dbReference type="Pfam" id="PF12849">
    <property type="entry name" value="PBP_like_2"/>
    <property type="match status" value="1"/>
</dbReference>
<dbReference type="PIRSF" id="PIRSF002756">
    <property type="entry name" value="PstS"/>
    <property type="match status" value="1"/>
</dbReference>
<keyword evidence="6" id="KW-0449">Lipoprotein</keyword>
<dbReference type="PROSITE" id="PS51257">
    <property type="entry name" value="PROKAR_LIPOPROTEIN"/>
    <property type="match status" value="1"/>
</dbReference>
<feature type="chain" id="PRO_5045149628" description="Phosphate-binding protein" evidence="8">
    <location>
        <begin position="30"/>
        <end position="369"/>
    </location>
</feature>
<dbReference type="InterPro" id="IPR005673">
    <property type="entry name" value="ABC_phos-bd_PstS"/>
</dbReference>
<evidence type="ECO:0000256" key="3">
    <source>
        <dbReference type="ARBA" id="ARBA00022592"/>
    </source>
</evidence>
<dbReference type="Gene3D" id="3.40.190.10">
    <property type="entry name" value="Periplasmic binding protein-like II"/>
    <property type="match status" value="2"/>
</dbReference>
<dbReference type="InterPro" id="IPR024370">
    <property type="entry name" value="PBP_domain"/>
</dbReference>
<evidence type="ECO:0000256" key="1">
    <source>
        <dbReference type="ARBA" id="ARBA00008725"/>
    </source>
</evidence>
<sequence length="369" mass="37816">MKRNRFGNALSVAVTGALLLSGCGGDNNAAGNSTTSTSPVKVNCGGKATLRASGSTAQANAMTRFIKAFEQACPGQTLDYTANGSGAGISEFTGNQTDFGGSDSPLAGNEYAAAQERCGSPAWDLPVVFGPIAITYNVKGVNSLNLDAQTAAKIFKGTITTWNDPAIQALNKGVTLPAEPIRVVFRSDMSGTTDNFQKYLDAASGGVWGKGAGKAFNGGVGEGAKGNDGTSSAVKATEGAITYNEWSFAEAKNLNMAKIVTPAGPDPVSISADSVSKTISGAAVIGRDNDMVLDTVSFYNPTQSGAYPIVMATYEIVCSKYADPQVGTAVRAFLESALGAGQEGLADNGYIPIPTAWKSWLLASVNAVA</sequence>
<keyword evidence="4 8" id="KW-0732">Signal</keyword>
<dbReference type="PANTHER" id="PTHR42996">
    <property type="entry name" value="PHOSPHATE-BINDING PROTEIN PSTS"/>
    <property type="match status" value="1"/>
</dbReference>
<gene>
    <name evidence="10" type="primary">pstS</name>
    <name evidence="10" type="ORF">MJO58_14120</name>
</gene>
<proteinExistence type="inferred from homology"/>
<dbReference type="SUPFAM" id="SSF53850">
    <property type="entry name" value="Periplasmic binding protein-like II"/>
    <property type="match status" value="1"/>
</dbReference>
<reference evidence="10" key="1">
    <citation type="submission" date="2022-08" db="EMBL/GenBank/DDBJ databases">
        <title>Complete genome sequence of 14 non-tuberculosis mycobacteria type-strains.</title>
        <authorList>
            <person name="Igarashi Y."/>
            <person name="Osugi A."/>
            <person name="Mitarai S."/>
        </authorList>
    </citation>
    <scope>NUCLEOTIDE SEQUENCE</scope>
    <source>
        <strain evidence="10">ATCC 51985</strain>
    </source>
</reference>
<evidence type="ECO:0000313" key="10">
    <source>
        <dbReference type="EMBL" id="ULP45097.1"/>
    </source>
</evidence>
<dbReference type="Proteomes" id="UP001055171">
    <property type="component" value="Chromosome"/>
</dbReference>
<keyword evidence="3 7" id="KW-0592">Phosphate transport</keyword>
<evidence type="ECO:0000256" key="8">
    <source>
        <dbReference type="SAM" id="SignalP"/>
    </source>
</evidence>
<evidence type="ECO:0000256" key="4">
    <source>
        <dbReference type="ARBA" id="ARBA00022729"/>
    </source>
</evidence>
<dbReference type="CDD" id="cd13565">
    <property type="entry name" value="PBP2_PstS"/>
    <property type="match status" value="1"/>
</dbReference>
<organism evidence="10 11">
    <name type="scientific">Mycobacterium lentiflavum</name>
    <dbReference type="NCBI Taxonomy" id="141349"/>
    <lineage>
        <taxon>Bacteria</taxon>
        <taxon>Bacillati</taxon>
        <taxon>Actinomycetota</taxon>
        <taxon>Actinomycetes</taxon>
        <taxon>Mycobacteriales</taxon>
        <taxon>Mycobacteriaceae</taxon>
        <taxon>Mycobacterium</taxon>
        <taxon>Mycobacterium simiae complex</taxon>
    </lineage>
</organism>
<evidence type="ECO:0000259" key="9">
    <source>
        <dbReference type="Pfam" id="PF12849"/>
    </source>
</evidence>
<dbReference type="RefSeq" id="WP_239723278.1">
    <property type="nucleotide sequence ID" value="NZ_CP092423.2"/>
</dbReference>
<dbReference type="InterPro" id="IPR050962">
    <property type="entry name" value="Phosphate-bind_PstS"/>
</dbReference>
<evidence type="ECO:0000256" key="2">
    <source>
        <dbReference type="ARBA" id="ARBA00022448"/>
    </source>
</evidence>
<dbReference type="PANTHER" id="PTHR42996:SF1">
    <property type="entry name" value="PHOSPHATE-BINDING PROTEIN PSTS"/>
    <property type="match status" value="1"/>
</dbReference>
<feature type="domain" description="PBP" evidence="9">
    <location>
        <begin position="47"/>
        <end position="335"/>
    </location>
</feature>
<name>A0ABY3V296_MYCLN</name>
<evidence type="ECO:0000256" key="7">
    <source>
        <dbReference type="PIRNR" id="PIRNR002756"/>
    </source>
</evidence>
<dbReference type="NCBIfam" id="TIGR00975">
    <property type="entry name" value="3a0107s03"/>
    <property type="match status" value="1"/>
</dbReference>
<dbReference type="EMBL" id="CP092423">
    <property type="protein sequence ID" value="ULP45097.1"/>
    <property type="molecule type" value="Genomic_DNA"/>
</dbReference>